<organism evidence="1 2">
    <name type="scientific">Methyloglobulus morosus KoM1</name>
    <dbReference type="NCBI Taxonomy" id="1116472"/>
    <lineage>
        <taxon>Bacteria</taxon>
        <taxon>Pseudomonadati</taxon>
        <taxon>Pseudomonadota</taxon>
        <taxon>Gammaproteobacteria</taxon>
        <taxon>Methylococcales</taxon>
        <taxon>Methylococcaceae</taxon>
        <taxon>Methyloglobulus</taxon>
    </lineage>
</organism>
<dbReference type="PANTHER" id="PTHR37811:SF2">
    <property type="entry name" value="ABM DOMAIN-CONTAINING PROTEIN"/>
    <property type="match status" value="1"/>
</dbReference>
<evidence type="ECO:0008006" key="3">
    <source>
        <dbReference type="Google" id="ProtNLM"/>
    </source>
</evidence>
<dbReference type="Gene3D" id="3.30.70.100">
    <property type="match status" value="1"/>
</dbReference>
<dbReference type="PATRIC" id="fig|1116472.3.peg.2793"/>
<evidence type="ECO:0000313" key="1">
    <source>
        <dbReference type="EMBL" id="ESS71445.1"/>
    </source>
</evidence>
<gene>
    <name evidence="1" type="ORF">MGMO_103c00120</name>
</gene>
<proteinExistence type="predicted"/>
<protein>
    <recommendedName>
        <fullName evidence="3">Antibiotic biosynthesis monooxygenase</fullName>
    </recommendedName>
</protein>
<dbReference type="RefSeq" id="WP_023495489.1">
    <property type="nucleotide sequence ID" value="NZ_AYLO01000098.1"/>
</dbReference>
<comment type="caution">
    <text evidence="1">The sequence shown here is derived from an EMBL/GenBank/DDBJ whole genome shotgun (WGS) entry which is preliminary data.</text>
</comment>
<dbReference type="Proteomes" id="UP000017842">
    <property type="component" value="Unassembled WGS sequence"/>
</dbReference>
<dbReference type="PANTHER" id="PTHR37811">
    <property type="entry name" value="BLL5343 PROTEIN"/>
    <property type="match status" value="1"/>
</dbReference>
<dbReference type="EMBL" id="AYLO01000098">
    <property type="protein sequence ID" value="ESS71445.1"/>
    <property type="molecule type" value="Genomic_DNA"/>
</dbReference>
<dbReference type="STRING" id="1116472.MGMO_103c00120"/>
<dbReference type="InterPro" id="IPR011008">
    <property type="entry name" value="Dimeric_a/b-barrel"/>
</dbReference>
<evidence type="ECO:0000313" key="2">
    <source>
        <dbReference type="Proteomes" id="UP000017842"/>
    </source>
</evidence>
<dbReference type="SUPFAM" id="SSF54909">
    <property type="entry name" value="Dimeric alpha+beta barrel"/>
    <property type="match status" value="1"/>
</dbReference>
<dbReference type="AlphaFoldDB" id="V5BDR2"/>
<name>V5BDR2_9GAMM</name>
<keyword evidence="2" id="KW-1185">Reference proteome</keyword>
<dbReference type="InterPro" id="IPR052936">
    <property type="entry name" value="Jasmonate_Hydroxylase-like"/>
</dbReference>
<accession>V5BDR2</accession>
<dbReference type="eggNOG" id="COG2329">
    <property type="taxonomic scope" value="Bacteria"/>
</dbReference>
<sequence length="97" mass="11224">MFVVIFRAKVRSVDSEYSKVAARLRELAMGQFGCVDFQAITEGNNEIALSYWPNEASILEWKSHSEHVLAQQLGRERWYESYSVQVAEIIHEYHVAC</sequence>
<reference evidence="1 2" key="1">
    <citation type="journal article" date="2013" name="Genome Announc.">
        <title>Draft Genome Sequence of the Methanotrophic Gammaproteobacterium Methyloglobulus morosus DSM 22980 Strain KoM1.</title>
        <authorList>
            <person name="Poehlein A."/>
            <person name="Deutzmann J.S."/>
            <person name="Daniel R."/>
            <person name="Simeonova D.D."/>
        </authorList>
    </citation>
    <scope>NUCLEOTIDE SEQUENCE [LARGE SCALE GENOMIC DNA]</scope>
    <source>
        <strain evidence="1 2">KoM1</strain>
    </source>
</reference>
<dbReference type="OrthoDB" id="9797060at2"/>